<name>A0A1I5C673_9RHOB</name>
<keyword evidence="2" id="KW-1185">Reference proteome</keyword>
<dbReference type="EMBL" id="FOVP01000009">
    <property type="protein sequence ID" value="SFN82316.1"/>
    <property type="molecule type" value="Genomic_DNA"/>
</dbReference>
<evidence type="ECO:0000313" key="1">
    <source>
        <dbReference type="EMBL" id="SFN82316.1"/>
    </source>
</evidence>
<organism evidence="1 2">
    <name type="scientific">Roseovarius lutimaris</name>
    <dbReference type="NCBI Taxonomy" id="1005928"/>
    <lineage>
        <taxon>Bacteria</taxon>
        <taxon>Pseudomonadati</taxon>
        <taxon>Pseudomonadota</taxon>
        <taxon>Alphaproteobacteria</taxon>
        <taxon>Rhodobacterales</taxon>
        <taxon>Roseobacteraceae</taxon>
        <taxon>Roseovarius</taxon>
    </lineage>
</organism>
<sequence length="88" mass="9950">MAMQDNELSFRDCALNFNAFAGILFGHLLKVRDERRLTVTHMRVVLDVYLRRTSGGAFEMRAAKSGHPVQNSDANLGFCFLIFDGVRL</sequence>
<dbReference type="AlphaFoldDB" id="A0A1I5C673"/>
<protein>
    <submittedName>
        <fullName evidence="1">Uncharacterized protein</fullName>
    </submittedName>
</protein>
<proteinExistence type="predicted"/>
<dbReference type="Proteomes" id="UP000198599">
    <property type="component" value="Unassembled WGS sequence"/>
</dbReference>
<evidence type="ECO:0000313" key="2">
    <source>
        <dbReference type="Proteomes" id="UP000198599"/>
    </source>
</evidence>
<gene>
    <name evidence="1" type="ORF">SAMN04487859_109134</name>
</gene>
<accession>A0A1I5C673</accession>
<reference evidence="2" key="1">
    <citation type="submission" date="2016-10" db="EMBL/GenBank/DDBJ databases">
        <authorList>
            <person name="Varghese N."/>
            <person name="Submissions S."/>
        </authorList>
    </citation>
    <scope>NUCLEOTIDE SEQUENCE [LARGE SCALE GENOMIC DNA]</scope>
    <source>
        <strain evidence="2">DSM 28463</strain>
    </source>
</reference>